<keyword evidence="4" id="KW-0479">Metal-binding</keyword>
<evidence type="ECO:0000256" key="3">
    <source>
        <dbReference type="ARBA" id="ARBA00022454"/>
    </source>
</evidence>
<feature type="compositionally biased region" description="Polar residues" evidence="10">
    <location>
        <begin position="453"/>
        <end position="462"/>
    </location>
</feature>
<name>R7US43_CAPTE</name>
<evidence type="ECO:0000256" key="2">
    <source>
        <dbReference type="ARBA" id="ARBA00009240"/>
    </source>
</evidence>
<feature type="compositionally biased region" description="Polar residues" evidence="10">
    <location>
        <begin position="627"/>
        <end position="638"/>
    </location>
</feature>
<evidence type="ECO:0000256" key="8">
    <source>
        <dbReference type="ARBA" id="ARBA00023054"/>
    </source>
</evidence>
<dbReference type="GO" id="GO:0005694">
    <property type="term" value="C:chromosome"/>
    <property type="evidence" value="ECO:0007669"/>
    <property type="project" value="UniProtKB-SubCell"/>
</dbReference>
<dbReference type="STRING" id="283909.R7US43"/>
<keyword evidence="5" id="KW-0227">DNA damage</keyword>
<reference evidence="14" key="1">
    <citation type="submission" date="2012-12" db="EMBL/GenBank/DDBJ databases">
        <authorList>
            <person name="Hellsten U."/>
            <person name="Grimwood J."/>
            <person name="Chapman J.A."/>
            <person name="Shapiro H."/>
            <person name="Aerts A."/>
            <person name="Otillar R.P."/>
            <person name="Terry A.Y."/>
            <person name="Boore J.L."/>
            <person name="Simakov O."/>
            <person name="Marletaz F."/>
            <person name="Cho S.-J."/>
            <person name="Edsinger-Gonzales E."/>
            <person name="Havlak P."/>
            <person name="Kuo D.-H."/>
            <person name="Larsson T."/>
            <person name="Lv J."/>
            <person name="Arendt D."/>
            <person name="Savage R."/>
            <person name="Osoegawa K."/>
            <person name="de Jong P."/>
            <person name="Lindberg D.R."/>
            <person name="Seaver E.C."/>
            <person name="Weisblat D.A."/>
            <person name="Putnam N.H."/>
            <person name="Grigoriev I.V."/>
            <person name="Rokhsar D.S."/>
        </authorList>
    </citation>
    <scope>NUCLEOTIDE SEQUENCE</scope>
    <source>
        <strain evidence="14">I ESC-2004</strain>
    </source>
</reference>
<feature type="region of interest" description="Disordered" evidence="10">
    <location>
        <begin position="614"/>
        <end position="638"/>
    </location>
</feature>
<evidence type="ECO:0000256" key="4">
    <source>
        <dbReference type="ARBA" id="ARBA00022723"/>
    </source>
</evidence>
<sequence length="683" mass="78062">MSSKNSNDMTVDVQVSQQLKEVVDEITNSGQKELNPALSKKFKTICKKSDVYVEEAFHLIMAQLEKDHAEIRLSSLLLVDMLFSRSNCFRELLLADFQDFMPLCLDIDHELPLPPPKPAAQLLQTKAVEFLQKWQDNYGQAYKKLSLGYNYLRTCKKINFANYQAQSLAEQQREAEKRRKIEAVKEKQLEASLLKFQDLQEDAKSCLVQIKSCFSLLIPDPETFEMPDLSSPEVSSKGKGGVRKRSFKRSISVEEEDDSAPSDEDDDELAVHGMLSQKYALSITVPDGVTIEENDDNTDVLATLKDSLRLIESKQLPSLTKALEVFTRCGADQKSIKEALDLKESLQSVRHKVTSIQVKPMLQERNTETEDDDESDYDDFEEVPSKEGYEADIPEFLKETKKKKASQTNRSENWCLPKMALDEASQESDPTTWLPTIQKMKQTLKKEPPVRTASPQPSTSATPDPEREKQLQKAPVLPYSTDLHFWGREDADMPMVTRVTFDTNNFWSPIENDDKVDEKALAEMKSRVISYTGQFEEVKWKCRAPMANGKLCERMDRKKCPFHGMIVPRNVIGQPTREEDIVRLAKEEHQAAKKKAEWDDPELQREIEAAKGVKVQRSKRSKRAKNPNLTDISKISDTNRNRLKSKVFNKGALKRVASAMDSLDHRRHKDKFANQFNYAYSTS</sequence>
<gene>
    <name evidence="12" type="ORF">CAPTEDRAFT_155507</name>
</gene>
<dbReference type="InterPro" id="IPR008942">
    <property type="entry name" value="ENTH_VHS"/>
</dbReference>
<evidence type="ECO:0000256" key="10">
    <source>
        <dbReference type="SAM" id="MobiDB-lite"/>
    </source>
</evidence>
<reference evidence="13" key="3">
    <citation type="submission" date="2015-06" db="UniProtKB">
        <authorList>
            <consortium name="EnsemblMetazoa"/>
        </authorList>
    </citation>
    <scope>IDENTIFICATION</scope>
</reference>
<dbReference type="PANTHER" id="PTHR28670:SF1">
    <property type="entry name" value="UV-STIMULATED SCAFFOLD PROTEIN A"/>
    <property type="match status" value="1"/>
</dbReference>
<evidence type="ECO:0000313" key="12">
    <source>
        <dbReference type="EMBL" id="ELU09334.1"/>
    </source>
</evidence>
<dbReference type="InterPro" id="IPR018610">
    <property type="entry name" value="UVSSA"/>
</dbReference>
<comment type="subcellular location">
    <subcellularLocation>
        <location evidence="1">Chromosome</location>
    </subcellularLocation>
</comment>
<accession>R7US43</accession>
<protein>
    <recommendedName>
        <fullName evidence="11">UV-stimulated scaffold protein A C-terminal domain-containing protein</fullName>
    </recommendedName>
</protein>
<keyword evidence="9" id="KW-0234">DNA repair</keyword>
<reference evidence="12 14" key="2">
    <citation type="journal article" date="2013" name="Nature">
        <title>Insights into bilaterian evolution from three spiralian genomes.</title>
        <authorList>
            <person name="Simakov O."/>
            <person name="Marletaz F."/>
            <person name="Cho S.J."/>
            <person name="Edsinger-Gonzales E."/>
            <person name="Havlak P."/>
            <person name="Hellsten U."/>
            <person name="Kuo D.H."/>
            <person name="Larsson T."/>
            <person name="Lv J."/>
            <person name="Arendt D."/>
            <person name="Savage R."/>
            <person name="Osoegawa K."/>
            <person name="de Jong P."/>
            <person name="Grimwood J."/>
            <person name="Chapman J.A."/>
            <person name="Shapiro H."/>
            <person name="Aerts A."/>
            <person name="Otillar R.P."/>
            <person name="Terry A.Y."/>
            <person name="Boore J.L."/>
            <person name="Grigoriev I.V."/>
            <person name="Lindberg D.R."/>
            <person name="Seaver E.C."/>
            <person name="Weisblat D.A."/>
            <person name="Putnam N.H."/>
            <person name="Rokhsar D.S."/>
        </authorList>
    </citation>
    <scope>NUCLEOTIDE SEQUENCE</scope>
    <source>
        <strain evidence="12 14">I ESC-2004</strain>
    </source>
</reference>
<dbReference type="PANTHER" id="PTHR28670">
    <property type="entry name" value="UV-STIMULATED SCAFFOLD PROTEIN A"/>
    <property type="match status" value="1"/>
</dbReference>
<dbReference type="GO" id="GO:0000993">
    <property type="term" value="F:RNA polymerase II complex binding"/>
    <property type="evidence" value="ECO:0007669"/>
    <property type="project" value="TreeGrafter"/>
</dbReference>
<evidence type="ECO:0000313" key="14">
    <source>
        <dbReference type="Proteomes" id="UP000014760"/>
    </source>
</evidence>
<organism evidence="12">
    <name type="scientific">Capitella teleta</name>
    <name type="common">Polychaete worm</name>
    <dbReference type="NCBI Taxonomy" id="283909"/>
    <lineage>
        <taxon>Eukaryota</taxon>
        <taxon>Metazoa</taxon>
        <taxon>Spiralia</taxon>
        <taxon>Lophotrochozoa</taxon>
        <taxon>Annelida</taxon>
        <taxon>Polychaeta</taxon>
        <taxon>Sedentaria</taxon>
        <taxon>Scolecida</taxon>
        <taxon>Capitellidae</taxon>
        <taxon>Capitella</taxon>
    </lineage>
</organism>
<feature type="compositionally biased region" description="Basic and acidic residues" evidence="10">
    <location>
        <begin position="383"/>
        <end position="399"/>
    </location>
</feature>
<dbReference type="GO" id="GO:0006283">
    <property type="term" value="P:transcription-coupled nucleotide-excision repair"/>
    <property type="evidence" value="ECO:0007669"/>
    <property type="project" value="TreeGrafter"/>
</dbReference>
<comment type="similarity">
    <text evidence="2">Belongs to the UVSSA family.</text>
</comment>
<dbReference type="Pfam" id="PF09740">
    <property type="entry name" value="DUF2043"/>
    <property type="match status" value="1"/>
</dbReference>
<dbReference type="AlphaFoldDB" id="R7US43"/>
<evidence type="ECO:0000256" key="9">
    <source>
        <dbReference type="ARBA" id="ARBA00023204"/>
    </source>
</evidence>
<feature type="region of interest" description="Disordered" evidence="10">
    <location>
        <begin position="359"/>
        <end position="409"/>
    </location>
</feature>
<keyword evidence="14" id="KW-1185">Reference proteome</keyword>
<dbReference type="OrthoDB" id="5594015at2759"/>
<evidence type="ECO:0000256" key="6">
    <source>
        <dbReference type="ARBA" id="ARBA00022771"/>
    </source>
</evidence>
<dbReference type="Pfam" id="PF20867">
    <property type="entry name" value="UVSSA_N"/>
    <property type="match status" value="1"/>
</dbReference>
<dbReference type="EMBL" id="AMQN01006424">
    <property type="status" value="NOT_ANNOTATED_CDS"/>
    <property type="molecule type" value="Genomic_DNA"/>
</dbReference>
<feature type="region of interest" description="Disordered" evidence="10">
    <location>
        <begin position="247"/>
        <end position="267"/>
    </location>
</feature>
<keyword evidence="8" id="KW-0175">Coiled coil</keyword>
<evidence type="ECO:0000256" key="7">
    <source>
        <dbReference type="ARBA" id="ARBA00022833"/>
    </source>
</evidence>
<feature type="region of interest" description="Disordered" evidence="10">
    <location>
        <begin position="442"/>
        <end position="474"/>
    </location>
</feature>
<proteinExistence type="inferred from homology"/>
<dbReference type="InterPro" id="IPR049431">
    <property type="entry name" value="UVSSA_C"/>
</dbReference>
<dbReference type="InterPro" id="IPR049408">
    <property type="entry name" value="UVSSA_N_a-solenoid_rpt"/>
</dbReference>
<feature type="compositionally biased region" description="Acidic residues" evidence="10">
    <location>
        <begin position="253"/>
        <end position="267"/>
    </location>
</feature>
<keyword evidence="3" id="KW-0158">Chromosome</keyword>
<feature type="compositionally biased region" description="Acidic residues" evidence="10">
    <location>
        <begin position="369"/>
        <end position="382"/>
    </location>
</feature>
<evidence type="ECO:0000256" key="1">
    <source>
        <dbReference type="ARBA" id="ARBA00004286"/>
    </source>
</evidence>
<evidence type="ECO:0000256" key="5">
    <source>
        <dbReference type="ARBA" id="ARBA00022763"/>
    </source>
</evidence>
<feature type="compositionally biased region" description="Basic residues" evidence="10">
    <location>
        <begin position="614"/>
        <end position="625"/>
    </location>
</feature>
<keyword evidence="7" id="KW-0862">Zinc</keyword>
<dbReference type="Gene3D" id="1.25.40.90">
    <property type="match status" value="1"/>
</dbReference>
<dbReference type="EMBL" id="KB298315">
    <property type="protein sequence ID" value="ELU09334.1"/>
    <property type="molecule type" value="Genomic_DNA"/>
</dbReference>
<dbReference type="GO" id="GO:0008270">
    <property type="term" value="F:zinc ion binding"/>
    <property type="evidence" value="ECO:0007669"/>
    <property type="project" value="UniProtKB-KW"/>
</dbReference>
<keyword evidence="6" id="KW-0863">Zinc-finger</keyword>
<dbReference type="OMA" id="EEHAEMR"/>
<dbReference type="Proteomes" id="UP000014760">
    <property type="component" value="Unassembled WGS sequence"/>
</dbReference>
<dbReference type="HOGENOM" id="CLU_023577_0_0_1"/>
<evidence type="ECO:0000313" key="13">
    <source>
        <dbReference type="EnsemblMetazoa" id="CapteP155507"/>
    </source>
</evidence>
<dbReference type="EnsemblMetazoa" id="CapteT155507">
    <property type="protein sequence ID" value="CapteP155507"/>
    <property type="gene ID" value="CapteG155507"/>
</dbReference>
<feature type="domain" description="UV-stimulated scaffold protein A C-terminal" evidence="11">
    <location>
        <begin position="473"/>
        <end position="577"/>
    </location>
</feature>
<dbReference type="GO" id="GO:0009411">
    <property type="term" value="P:response to UV"/>
    <property type="evidence" value="ECO:0007669"/>
    <property type="project" value="InterPro"/>
</dbReference>
<evidence type="ECO:0000259" key="11">
    <source>
        <dbReference type="Pfam" id="PF09740"/>
    </source>
</evidence>